<dbReference type="EMBL" id="JADEYR010000001">
    <property type="protein sequence ID" value="MBE9403111.1"/>
    <property type="molecule type" value="Genomic_DNA"/>
</dbReference>
<feature type="transmembrane region" description="Helical" evidence="7">
    <location>
        <begin position="95"/>
        <end position="117"/>
    </location>
</feature>
<keyword evidence="9" id="KW-1185">Reference proteome</keyword>
<proteinExistence type="inferred from homology"/>
<keyword evidence="5 7" id="KW-1133">Transmembrane helix</keyword>
<comment type="caution">
    <text evidence="8">The sequence shown here is derived from an EMBL/GenBank/DDBJ whole genome shotgun (WGS) entry which is preliminary data.</text>
</comment>
<feature type="transmembrane region" description="Helical" evidence="7">
    <location>
        <begin position="172"/>
        <end position="194"/>
    </location>
</feature>
<evidence type="ECO:0000313" key="9">
    <source>
        <dbReference type="Proteomes" id="UP000644727"/>
    </source>
</evidence>
<accession>A0ABR9VY60</accession>
<comment type="similarity">
    <text evidence="2">Belongs to the UPF0324 family.</text>
</comment>
<evidence type="ECO:0000256" key="2">
    <source>
        <dbReference type="ARBA" id="ARBA00007977"/>
    </source>
</evidence>
<evidence type="ECO:0000313" key="8">
    <source>
        <dbReference type="EMBL" id="MBE9403111.1"/>
    </source>
</evidence>
<keyword evidence="4 7" id="KW-0812">Transmembrane</keyword>
<feature type="transmembrane region" description="Helical" evidence="7">
    <location>
        <begin position="71"/>
        <end position="89"/>
    </location>
</feature>
<feature type="transmembrane region" description="Helical" evidence="7">
    <location>
        <begin position="306"/>
        <end position="324"/>
    </location>
</feature>
<reference evidence="8 9" key="1">
    <citation type="submission" date="2020-10" db="EMBL/GenBank/DDBJ databases">
        <title>Draft genome and description of Brachybacterium epidermidis sp nov.</title>
        <authorList>
            <person name="Boxberger M."/>
            <person name="La Scola B."/>
        </authorList>
    </citation>
    <scope>NUCLEOTIDE SEQUENCE [LARGE SCALE GENOMIC DNA]</scope>
    <source>
        <strain evidence="8 9">Marseille-Q2903</strain>
    </source>
</reference>
<dbReference type="Pfam" id="PF03601">
    <property type="entry name" value="Cons_hypoth698"/>
    <property type="match status" value="1"/>
</dbReference>
<organism evidence="8 9">
    <name type="scientific">Brachybacterium epidermidis</name>
    <dbReference type="NCBI Taxonomy" id="2781983"/>
    <lineage>
        <taxon>Bacteria</taxon>
        <taxon>Bacillati</taxon>
        <taxon>Actinomycetota</taxon>
        <taxon>Actinomycetes</taxon>
        <taxon>Micrococcales</taxon>
        <taxon>Dermabacteraceae</taxon>
        <taxon>Brachybacterium</taxon>
    </lineage>
</organism>
<evidence type="ECO:0000256" key="3">
    <source>
        <dbReference type="ARBA" id="ARBA00022475"/>
    </source>
</evidence>
<keyword evidence="3" id="KW-1003">Cell membrane</keyword>
<feature type="transmembrane region" description="Helical" evidence="7">
    <location>
        <begin position="235"/>
        <end position="253"/>
    </location>
</feature>
<feature type="transmembrane region" description="Helical" evidence="7">
    <location>
        <begin position="201"/>
        <end position="223"/>
    </location>
</feature>
<sequence length="355" mass="34865">MTDSGSGGSVQHRARGVLPGLLLSLKVGAATVALSRMVPAASPALVAILLGAALANSPLVHPALQPGLDVAARTVLRAGIVLLGLQLALGDVLALGPVVIAAIVTVVAVGVGSGLLIGRLLRLPADLTALISCGFSICGAAAVAGISGVLAGAHRDRDPERAAQHETRTATAVALVVVFGTLMIPLMPVLAHLLELPQETAGIWTGLSVLEVAQVVAAGSLIGDPALSAAVVVKLGRVLMLAPVAAVVTLSLRRAAAESVEGDDGGGAAGVPLIPGFILGFLVAVAVRSTGILPEPVLGLAQPAQALLLAAAMFALGTGVRISLLRGVGGRPVVLAALVLVVVTGTGLAGALLAA</sequence>
<protein>
    <submittedName>
        <fullName evidence="8">Sulfate exporter family transporter</fullName>
    </submittedName>
</protein>
<evidence type="ECO:0000256" key="1">
    <source>
        <dbReference type="ARBA" id="ARBA00004651"/>
    </source>
</evidence>
<feature type="transmembrane region" description="Helical" evidence="7">
    <location>
        <begin position="333"/>
        <end position="354"/>
    </location>
</feature>
<dbReference type="PANTHER" id="PTHR30106:SF2">
    <property type="entry name" value="UPF0324 INNER MEMBRANE PROTEIN YEIH"/>
    <property type="match status" value="1"/>
</dbReference>
<name>A0ABR9VY60_9MICO</name>
<comment type="subcellular location">
    <subcellularLocation>
        <location evidence="1">Cell membrane</location>
        <topology evidence="1">Multi-pass membrane protein</topology>
    </subcellularLocation>
</comment>
<dbReference type="Proteomes" id="UP000644727">
    <property type="component" value="Unassembled WGS sequence"/>
</dbReference>
<dbReference type="InterPro" id="IPR018383">
    <property type="entry name" value="UPF0324_pro"/>
</dbReference>
<evidence type="ECO:0000256" key="5">
    <source>
        <dbReference type="ARBA" id="ARBA00022989"/>
    </source>
</evidence>
<keyword evidence="6 7" id="KW-0472">Membrane</keyword>
<evidence type="ECO:0000256" key="7">
    <source>
        <dbReference type="SAM" id="Phobius"/>
    </source>
</evidence>
<feature type="transmembrane region" description="Helical" evidence="7">
    <location>
        <begin position="40"/>
        <end position="59"/>
    </location>
</feature>
<gene>
    <name evidence="8" type="ORF">IOE58_02475</name>
</gene>
<evidence type="ECO:0000256" key="4">
    <source>
        <dbReference type="ARBA" id="ARBA00022692"/>
    </source>
</evidence>
<evidence type="ECO:0000256" key="6">
    <source>
        <dbReference type="ARBA" id="ARBA00023136"/>
    </source>
</evidence>
<feature type="transmembrane region" description="Helical" evidence="7">
    <location>
        <begin position="129"/>
        <end position="152"/>
    </location>
</feature>
<feature type="transmembrane region" description="Helical" evidence="7">
    <location>
        <begin position="265"/>
        <end position="286"/>
    </location>
</feature>
<dbReference type="PANTHER" id="PTHR30106">
    <property type="entry name" value="INNER MEMBRANE PROTEIN YEIH-RELATED"/>
    <property type="match status" value="1"/>
</dbReference>